<proteinExistence type="predicted"/>
<keyword evidence="1" id="KW-0812">Transmembrane</keyword>
<evidence type="ECO:0000256" key="1">
    <source>
        <dbReference type="SAM" id="Phobius"/>
    </source>
</evidence>
<keyword evidence="3" id="KW-1185">Reference proteome</keyword>
<keyword evidence="1" id="KW-0472">Membrane</keyword>
<sequence>MSVFTHQVTYNVSVLACFRTVMVGFVPDLMFSLCILNDCYIKDQIQCLLYGPMVHASFQELQVYFADQ</sequence>
<evidence type="ECO:0000313" key="3">
    <source>
        <dbReference type="Proteomes" id="UP001151760"/>
    </source>
</evidence>
<gene>
    <name evidence="2" type="ORF">Tco_0922638</name>
</gene>
<feature type="transmembrane region" description="Helical" evidence="1">
    <location>
        <begin position="12"/>
        <end position="36"/>
    </location>
</feature>
<evidence type="ECO:0000313" key="2">
    <source>
        <dbReference type="EMBL" id="GJT32219.1"/>
    </source>
</evidence>
<dbReference type="Proteomes" id="UP001151760">
    <property type="component" value="Unassembled WGS sequence"/>
</dbReference>
<dbReference type="EMBL" id="BQNB010014774">
    <property type="protein sequence ID" value="GJT32219.1"/>
    <property type="molecule type" value="Genomic_DNA"/>
</dbReference>
<reference evidence="2" key="1">
    <citation type="journal article" date="2022" name="Int. J. Mol. Sci.">
        <title>Draft Genome of Tanacetum Coccineum: Genomic Comparison of Closely Related Tanacetum-Family Plants.</title>
        <authorList>
            <person name="Yamashiro T."/>
            <person name="Shiraishi A."/>
            <person name="Nakayama K."/>
            <person name="Satake H."/>
        </authorList>
    </citation>
    <scope>NUCLEOTIDE SEQUENCE</scope>
</reference>
<accession>A0ABQ5D558</accession>
<protein>
    <submittedName>
        <fullName evidence="2">Uncharacterized protein</fullName>
    </submittedName>
</protein>
<feature type="non-terminal residue" evidence="2">
    <location>
        <position position="68"/>
    </location>
</feature>
<comment type="caution">
    <text evidence="2">The sequence shown here is derived from an EMBL/GenBank/DDBJ whole genome shotgun (WGS) entry which is preliminary data.</text>
</comment>
<keyword evidence="1" id="KW-1133">Transmembrane helix</keyword>
<reference evidence="2" key="2">
    <citation type="submission" date="2022-01" db="EMBL/GenBank/DDBJ databases">
        <authorList>
            <person name="Yamashiro T."/>
            <person name="Shiraishi A."/>
            <person name="Satake H."/>
            <person name="Nakayama K."/>
        </authorList>
    </citation>
    <scope>NUCLEOTIDE SEQUENCE</scope>
</reference>
<organism evidence="2 3">
    <name type="scientific">Tanacetum coccineum</name>
    <dbReference type="NCBI Taxonomy" id="301880"/>
    <lineage>
        <taxon>Eukaryota</taxon>
        <taxon>Viridiplantae</taxon>
        <taxon>Streptophyta</taxon>
        <taxon>Embryophyta</taxon>
        <taxon>Tracheophyta</taxon>
        <taxon>Spermatophyta</taxon>
        <taxon>Magnoliopsida</taxon>
        <taxon>eudicotyledons</taxon>
        <taxon>Gunneridae</taxon>
        <taxon>Pentapetalae</taxon>
        <taxon>asterids</taxon>
        <taxon>campanulids</taxon>
        <taxon>Asterales</taxon>
        <taxon>Asteraceae</taxon>
        <taxon>Asteroideae</taxon>
        <taxon>Anthemideae</taxon>
        <taxon>Anthemidinae</taxon>
        <taxon>Tanacetum</taxon>
    </lineage>
</organism>
<name>A0ABQ5D558_9ASTR</name>